<reference evidence="4" key="1">
    <citation type="journal article" date="2023" name="Int. J. Syst. Evol. Microbiol.">
        <title>&lt;i&gt;Holtiella tumoricola&lt;/i&gt; gen. nov. sp. nov., isolated from a human clinical sample.</title>
        <authorList>
            <person name="Allen-Vercoe E."/>
            <person name="Daigneault M.C."/>
            <person name="Vancuren S.J."/>
            <person name="Cochrane K."/>
            <person name="O'Neal L.L."/>
            <person name="Sankaranarayanan K."/>
            <person name="Lawson P.A."/>
        </authorList>
    </citation>
    <scope>NUCLEOTIDE SEQUENCE</scope>
    <source>
        <strain evidence="4">CC70A</strain>
    </source>
</reference>
<evidence type="ECO:0000256" key="2">
    <source>
        <dbReference type="SAM" id="SignalP"/>
    </source>
</evidence>
<dbReference type="InterPro" id="IPR012854">
    <property type="entry name" value="Cu_amine_oxidase-like_N"/>
</dbReference>
<dbReference type="EMBL" id="JAQIFT010000040">
    <property type="protein sequence ID" value="MDA3731754.1"/>
    <property type="molecule type" value="Genomic_DNA"/>
</dbReference>
<comment type="caution">
    <text evidence="4">The sequence shown here is derived from an EMBL/GenBank/DDBJ whole genome shotgun (WGS) entry which is preliminary data.</text>
</comment>
<protein>
    <submittedName>
        <fullName evidence="4">Copper amine oxidase N-terminal domain-containing protein</fullName>
    </submittedName>
</protein>
<evidence type="ECO:0000256" key="1">
    <source>
        <dbReference type="SAM" id="MobiDB-lite"/>
    </source>
</evidence>
<evidence type="ECO:0000259" key="3">
    <source>
        <dbReference type="Pfam" id="PF07833"/>
    </source>
</evidence>
<dbReference type="RefSeq" id="WP_271012094.1">
    <property type="nucleotide sequence ID" value="NZ_JAQIFT010000040.1"/>
</dbReference>
<dbReference type="NCBIfam" id="NF033223">
    <property type="entry name" value="YHYH_alt"/>
    <property type="match status" value="1"/>
</dbReference>
<dbReference type="InterPro" id="IPR047773">
    <property type="entry name" value="YHYH_dom_bact"/>
</dbReference>
<keyword evidence="5" id="KW-1185">Reference proteome</keyword>
<feature type="chain" id="PRO_5041389110" evidence="2">
    <location>
        <begin position="26"/>
        <end position="205"/>
    </location>
</feature>
<feature type="signal peptide" evidence="2">
    <location>
        <begin position="1"/>
        <end position="25"/>
    </location>
</feature>
<feature type="region of interest" description="Disordered" evidence="1">
    <location>
        <begin position="69"/>
        <end position="89"/>
    </location>
</feature>
<feature type="compositionally biased region" description="Low complexity" evidence="1">
    <location>
        <begin position="69"/>
        <end position="87"/>
    </location>
</feature>
<dbReference type="Proteomes" id="UP001169242">
    <property type="component" value="Unassembled WGS sequence"/>
</dbReference>
<evidence type="ECO:0000313" key="4">
    <source>
        <dbReference type="EMBL" id="MDA3731754.1"/>
    </source>
</evidence>
<dbReference type="Pfam" id="PF07833">
    <property type="entry name" value="Cu_amine_oxidN1"/>
    <property type="match status" value="1"/>
</dbReference>
<keyword evidence="2" id="KW-0732">Signal</keyword>
<dbReference type="AlphaFoldDB" id="A0AA42DML1"/>
<sequence>MKNQLLKKSGILLLAVAMIPVSLFAHSGRTDGNGGHKDNKNKSGLGSYHYHCGGYPAHLHNGGQCPYKGNASTSSSSSTKSTNSGSARPTYETTTAKFYIDENYLAVNGIIDNGVTLVEMRPLCDALGIQIEWDSASTTVHCSKGDKTFSLTTNSKSAKLNGNPYALERAPKLIDGKTLLPARFVAEAIGRVVSYDASTGIITIE</sequence>
<dbReference type="Gene3D" id="3.30.457.10">
    <property type="entry name" value="Copper amine oxidase-like, N-terminal domain"/>
    <property type="match status" value="1"/>
</dbReference>
<proteinExistence type="predicted"/>
<evidence type="ECO:0000313" key="5">
    <source>
        <dbReference type="Proteomes" id="UP001169242"/>
    </source>
</evidence>
<feature type="domain" description="Copper amine oxidase-like N-terminal" evidence="3">
    <location>
        <begin position="105"/>
        <end position="204"/>
    </location>
</feature>
<gene>
    <name evidence="4" type="ORF">PBV87_09720</name>
</gene>
<dbReference type="SUPFAM" id="SSF55383">
    <property type="entry name" value="Copper amine oxidase, domain N"/>
    <property type="match status" value="1"/>
</dbReference>
<dbReference type="InterPro" id="IPR036582">
    <property type="entry name" value="Mao_N_sf"/>
</dbReference>
<name>A0AA42DML1_9FIRM</name>
<accession>A0AA42DML1</accession>
<organism evidence="4 5">
    <name type="scientific">Holtiella tumoricola</name>
    <dbReference type="NCBI Taxonomy" id="3018743"/>
    <lineage>
        <taxon>Bacteria</taxon>
        <taxon>Bacillati</taxon>
        <taxon>Bacillota</taxon>
        <taxon>Clostridia</taxon>
        <taxon>Lachnospirales</taxon>
        <taxon>Cellulosilyticaceae</taxon>
        <taxon>Holtiella</taxon>
    </lineage>
</organism>